<feature type="region of interest" description="Disordered" evidence="1">
    <location>
        <begin position="1"/>
        <end position="28"/>
    </location>
</feature>
<protein>
    <submittedName>
        <fullName evidence="3">MOSC domain-containing protein</fullName>
    </submittedName>
</protein>
<evidence type="ECO:0000256" key="1">
    <source>
        <dbReference type="SAM" id="MobiDB-lite"/>
    </source>
</evidence>
<evidence type="ECO:0000313" key="4">
    <source>
        <dbReference type="Proteomes" id="UP001595898"/>
    </source>
</evidence>
<dbReference type="Proteomes" id="UP001595898">
    <property type="component" value="Unassembled WGS sequence"/>
</dbReference>
<keyword evidence="4" id="KW-1185">Reference proteome</keyword>
<organism evidence="3 4">
    <name type="scientific">Halosolutus amylolyticus</name>
    <dbReference type="NCBI Taxonomy" id="2932267"/>
    <lineage>
        <taxon>Archaea</taxon>
        <taxon>Methanobacteriati</taxon>
        <taxon>Methanobacteriota</taxon>
        <taxon>Stenosarchaea group</taxon>
        <taxon>Halobacteria</taxon>
        <taxon>Halobacteriales</taxon>
        <taxon>Natrialbaceae</taxon>
        <taxon>Halosolutus</taxon>
    </lineage>
</organism>
<dbReference type="InterPro" id="IPR052716">
    <property type="entry name" value="MOSC_domain"/>
</dbReference>
<evidence type="ECO:0000313" key="3">
    <source>
        <dbReference type="EMBL" id="MFC4543853.1"/>
    </source>
</evidence>
<sequence length="157" mass="17205">MDARGTVEGIYVAPDSGEPMRERDSVEAVAGRGLRGDRYFREQGLYDRREDLPEATDVTLVEREALDAAARDDGTELRPRETRRNVLTRDVPLNHLVDREFRVGDATLVGVRLCEPCSYMESLAETDGAVAALVHRGGLNANVVDSGTISIGDGVEF</sequence>
<dbReference type="PANTHER" id="PTHR36930">
    <property type="entry name" value="METAL-SULFUR CLUSTER BIOSYNTHESIS PROTEINS YUAD-RELATED"/>
    <property type="match status" value="1"/>
</dbReference>
<dbReference type="InterPro" id="IPR005302">
    <property type="entry name" value="MoCF_Sase_C"/>
</dbReference>
<dbReference type="PANTHER" id="PTHR36930:SF1">
    <property type="entry name" value="MOSC DOMAIN-CONTAINING PROTEIN"/>
    <property type="match status" value="1"/>
</dbReference>
<dbReference type="InterPro" id="IPR011037">
    <property type="entry name" value="Pyrv_Knase-like_insert_dom_sf"/>
</dbReference>
<gene>
    <name evidence="3" type="ORF">ACFO5R_18155</name>
</gene>
<dbReference type="EMBL" id="JBHSFA010000009">
    <property type="protein sequence ID" value="MFC4543853.1"/>
    <property type="molecule type" value="Genomic_DNA"/>
</dbReference>
<evidence type="ECO:0000259" key="2">
    <source>
        <dbReference type="PROSITE" id="PS51340"/>
    </source>
</evidence>
<dbReference type="Gene3D" id="2.40.33.20">
    <property type="entry name" value="PK beta-barrel domain-like"/>
    <property type="match status" value="1"/>
</dbReference>
<reference evidence="3 4" key="1">
    <citation type="journal article" date="2019" name="Int. J. Syst. Evol. Microbiol.">
        <title>The Global Catalogue of Microorganisms (GCM) 10K type strain sequencing project: providing services to taxonomists for standard genome sequencing and annotation.</title>
        <authorList>
            <consortium name="The Broad Institute Genomics Platform"/>
            <consortium name="The Broad Institute Genome Sequencing Center for Infectious Disease"/>
            <person name="Wu L."/>
            <person name="Ma J."/>
        </authorList>
    </citation>
    <scope>NUCLEOTIDE SEQUENCE [LARGE SCALE GENOMIC DNA]</scope>
    <source>
        <strain evidence="3 4">WLHS5</strain>
    </source>
</reference>
<dbReference type="PROSITE" id="PS51340">
    <property type="entry name" value="MOSC"/>
    <property type="match status" value="1"/>
</dbReference>
<comment type="caution">
    <text evidence="3">The sequence shown here is derived from an EMBL/GenBank/DDBJ whole genome shotgun (WGS) entry which is preliminary data.</text>
</comment>
<name>A0ABD5PTN7_9EURY</name>
<dbReference type="Pfam" id="PF03473">
    <property type="entry name" value="MOSC"/>
    <property type="match status" value="1"/>
</dbReference>
<feature type="domain" description="MOSC" evidence="2">
    <location>
        <begin position="21"/>
        <end position="157"/>
    </location>
</feature>
<dbReference type="RefSeq" id="WP_250142121.1">
    <property type="nucleotide sequence ID" value="NZ_JALIQP010000005.1"/>
</dbReference>
<dbReference type="AlphaFoldDB" id="A0ABD5PTN7"/>
<dbReference type="SUPFAM" id="SSF50800">
    <property type="entry name" value="PK beta-barrel domain-like"/>
    <property type="match status" value="1"/>
</dbReference>
<proteinExistence type="predicted"/>
<accession>A0ABD5PTN7</accession>